<accession>A0ACB0L070</accession>
<gene>
    <name evidence="1" type="ORF">MILVUS5_LOCUS28328</name>
</gene>
<evidence type="ECO:0000313" key="2">
    <source>
        <dbReference type="Proteomes" id="UP001177021"/>
    </source>
</evidence>
<reference evidence="1" key="1">
    <citation type="submission" date="2023-10" db="EMBL/GenBank/DDBJ databases">
        <authorList>
            <person name="Rodriguez Cubillos JULIANA M."/>
            <person name="De Vega J."/>
        </authorList>
    </citation>
    <scope>NUCLEOTIDE SEQUENCE</scope>
</reference>
<feature type="non-terminal residue" evidence="1">
    <location>
        <position position="1"/>
    </location>
</feature>
<organism evidence="1 2">
    <name type="scientific">Trifolium pratense</name>
    <name type="common">Red clover</name>
    <dbReference type="NCBI Taxonomy" id="57577"/>
    <lineage>
        <taxon>Eukaryota</taxon>
        <taxon>Viridiplantae</taxon>
        <taxon>Streptophyta</taxon>
        <taxon>Embryophyta</taxon>
        <taxon>Tracheophyta</taxon>
        <taxon>Spermatophyta</taxon>
        <taxon>Magnoliopsida</taxon>
        <taxon>eudicotyledons</taxon>
        <taxon>Gunneridae</taxon>
        <taxon>Pentapetalae</taxon>
        <taxon>rosids</taxon>
        <taxon>fabids</taxon>
        <taxon>Fabales</taxon>
        <taxon>Fabaceae</taxon>
        <taxon>Papilionoideae</taxon>
        <taxon>50 kb inversion clade</taxon>
        <taxon>NPAAA clade</taxon>
        <taxon>Hologalegina</taxon>
        <taxon>IRL clade</taxon>
        <taxon>Trifolieae</taxon>
        <taxon>Trifolium</taxon>
    </lineage>
</organism>
<evidence type="ECO:0000313" key="1">
    <source>
        <dbReference type="EMBL" id="CAJ2662790.1"/>
    </source>
</evidence>
<name>A0ACB0L070_TRIPR</name>
<sequence length="218" mass="23826">KCSCRKWDLSGIPCCHGIACIWFNNQNPNDYVSHWYRKTTFLDTYNNIIRPSNGPKGWPIVDATPIAPPYVRRAPGRPKKLRRKANDEPRGSKKRNQNTVTCTRCKTLGHNRRSCKGKTAADRMIPKGGNKSNCNMNQPEPSATCKESATTSKGTAATGTKGPATTRKRTATTGTKRKNDNTTPNVITLSATTRPSGPRKSAKIATNAAGTQQSVNKP</sequence>
<proteinExistence type="predicted"/>
<keyword evidence="2" id="KW-1185">Reference proteome</keyword>
<comment type="caution">
    <text evidence="1">The sequence shown here is derived from an EMBL/GenBank/DDBJ whole genome shotgun (WGS) entry which is preliminary data.</text>
</comment>
<dbReference type="EMBL" id="CASHSV030000409">
    <property type="protein sequence ID" value="CAJ2662790.1"/>
    <property type="molecule type" value="Genomic_DNA"/>
</dbReference>
<protein>
    <submittedName>
        <fullName evidence="1">Uncharacterized protein</fullName>
    </submittedName>
</protein>
<dbReference type="Proteomes" id="UP001177021">
    <property type="component" value="Unassembled WGS sequence"/>
</dbReference>